<keyword evidence="5" id="KW-0812">Transmembrane</keyword>
<name>A0A7S2V4A3_9STRA</name>
<keyword evidence="2" id="KW-0521">NADP</keyword>
<dbReference type="Gene3D" id="3.40.50.720">
    <property type="entry name" value="NAD(P)-binding Rossmann-like Domain"/>
    <property type="match status" value="1"/>
</dbReference>
<dbReference type="PANTHER" id="PTHR43963">
    <property type="entry name" value="CARBONYL REDUCTASE 1-RELATED"/>
    <property type="match status" value="1"/>
</dbReference>
<organism evidence="6">
    <name type="scientific">Fibrocapsa japonica</name>
    <dbReference type="NCBI Taxonomy" id="94617"/>
    <lineage>
        <taxon>Eukaryota</taxon>
        <taxon>Sar</taxon>
        <taxon>Stramenopiles</taxon>
        <taxon>Ochrophyta</taxon>
        <taxon>Raphidophyceae</taxon>
        <taxon>Chattonellales</taxon>
        <taxon>Chattonellaceae</taxon>
        <taxon>Fibrocapsa</taxon>
    </lineage>
</organism>
<gene>
    <name evidence="6" type="ORF">FJAP1339_LOCUS10341</name>
</gene>
<dbReference type="InterPro" id="IPR002347">
    <property type="entry name" value="SDR_fam"/>
</dbReference>
<dbReference type="PROSITE" id="PS00061">
    <property type="entry name" value="ADH_SHORT"/>
    <property type="match status" value="1"/>
</dbReference>
<dbReference type="PRINTS" id="PR00080">
    <property type="entry name" value="SDRFAMILY"/>
</dbReference>
<sequence>MARVIIVYPNSKNFYLVILTSFAILAIATSLVNPTKRIALVTGANKGVGFEIARKLGQEKNTLCIIGCRNEALGRAALSKLKDEGCNVGFVRIDLEERDSIDLAIEDIKDKYGSCDVLINNAAVCFNDPTLYGKVAHTPFEKQADITIRTNFFGTLALTESILPLLEKSPSPRIINIASSAGRLSILPSEERRKDFSSEELQIDELEGYMKEFLANVQDGSHAAKGWPNTGYGVSKVGIIAMSKVWSRENPKIMVNSVDPGYCRTDQNNNQGFIPPERGALTPFLLATLSNDTFFTGLHWYEEQAIDWLYTKRLEQNLSSKK</sequence>
<accession>A0A7S2V4A3</accession>
<dbReference type="PRINTS" id="PR00081">
    <property type="entry name" value="GDHRDH"/>
</dbReference>
<dbReference type="InterPro" id="IPR036291">
    <property type="entry name" value="NAD(P)-bd_dom_sf"/>
</dbReference>
<dbReference type="EMBL" id="HBHR01020315">
    <property type="protein sequence ID" value="CAD9871743.1"/>
    <property type="molecule type" value="Transcribed_RNA"/>
</dbReference>
<dbReference type="SUPFAM" id="SSF51735">
    <property type="entry name" value="NAD(P)-binding Rossmann-fold domains"/>
    <property type="match status" value="1"/>
</dbReference>
<protein>
    <submittedName>
        <fullName evidence="6">Uncharacterized protein</fullName>
    </submittedName>
</protein>
<feature type="transmembrane region" description="Helical" evidence="5">
    <location>
        <begin position="14"/>
        <end position="32"/>
    </location>
</feature>
<evidence type="ECO:0000256" key="4">
    <source>
        <dbReference type="RuleBase" id="RU000363"/>
    </source>
</evidence>
<reference evidence="6" key="1">
    <citation type="submission" date="2021-01" db="EMBL/GenBank/DDBJ databases">
        <authorList>
            <person name="Corre E."/>
            <person name="Pelletier E."/>
            <person name="Niang G."/>
            <person name="Scheremetjew M."/>
            <person name="Finn R."/>
            <person name="Kale V."/>
            <person name="Holt S."/>
            <person name="Cochrane G."/>
            <person name="Meng A."/>
            <person name="Brown T."/>
            <person name="Cohen L."/>
        </authorList>
    </citation>
    <scope>NUCLEOTIDE SEQUENCE</scope>
    <source>
        <strain evidence="6">CCMP1661</strain>
    </source>
</reference>
<dbReference type="AlphaFoldDB" id="A0A7S2V4A3"/>
<evidence type="ECO:0000256" key="5">
    <source>
        <dbReference type="SAM" id="Phobius"/>
    </source>
</evidence>
<keyword evidence="5" id="KW-1133">Transmembrane helix</keyword>
<evidence type="ECO:0000256" key="3">
    <source>
        <dbReference type="ARBA" id="ARBA00023002"/>
    </source>
</evidence>
<keyword evidence="3" id="KW-0560">Oxidoreductase</keyword>
<evidence type="ECO:0000256" key="2">
    <source>
        <dbReference type="ARBA" id="ARBA00022857"/>
    </source>
</evidence>
<keyword evidence="5" id="KW-0472">Membrane</keyword>
<dbReference type="PANTHER" id="PTHR43963:SF6">
    <property type="entry name" value="CHAIN DEHYDROGENASE FAMILY PROTEIN, PUTATIVE (AFU_ORTHOLOGUE AFUA_3G15350)-RELATED"/>
    <property type="match status" value="1"/>
</dbReference>
<dbReference type="InterPro" id="IPR020904">
    <property type="entry name" value="Sc_DH/Rdtase_CS"/>
</dbReference>
<evidence type="ECO:0000256" key="1">
    <source>
        <dbReference type="ARBA" id="ARBA00006484"/>
    </source>
</evidence>
<evidence type="ECO:0000313" key="6">
    <source>
        <dbReference type="EMBL" id="CAD9871743.1"/>
    </source>
</evidence>
<dbReference type="GO" id="GO:0016491">
    <property type="term" value="F:oxidoreductase activity"/>
    <property type="evidence" value="ECO:0007669"/>
    <property type="project" value="UniProtKB-KW"/>
</dbReference>
<dbReference type="Pfam" id="PF00106">
    <property type="entry name" value="adh_short"/>
    <property type="match status" value="1"/>
</dbReference>
<comment type="similarity">
    <text evidence="1 4">Belongs to the short-chain dehydrogenases/reductases (SDR) family.</text>
</comment>
<proteinExistence type="inferred from homology"/>